<dbReference type="RefSeq" id="WP_038698000.1">
    <property type="nucleotide sequence ID" value="NZ_CP009286.1"/>
</dbReference>
<dbReference type="Proteomes" id="UP000029507">
    <property type="component" value="Chromosome"/>
</dbReference>
<dbReference type="STRING" id="169760.PSTEL_20565"/>
<dbReference type="EMBL" id="CP009286">
    <property type="protein sequence ID" value="AIQ65157.1"/>
    <property type="molecule type" value="Genomic_DNA"/>
</dbReference>
<accession>A0A089LW60</accession>
<protein>
    <submittedName>
        <fullName evidence="2">Membrane protein</fullName>
    </submittedName>
</protein>
<evidence type="ECO:0000313" key="2">
    <source>
        <dbReference type="EMBL" id="AIQ65157.1"/>
    </source>
</evidence>
<keyword evidence="1" id="KW-1133">Transmembrane helix</keyword>
<feature type="transmembrane region" description="Helical" evidence="1">
    <location>
        <begin position="59"/>
        <end position="78"/>
    </location>
</feature>
<dbReference type="AlphaFoldDB" id="A0A089LW60"/>
<dbReference type="OrthoDB" id="2974387at2"/>
<dbReference type="KEGG" id="pste:PSTEL_20565"/>
<evidence type="ECO:0000313" key="3">
    <source>
        <dbReference type="Proteomes" id="UP000029507"/>
    </source>
</evidence>
<organism evidence="2 3">
    <name type="scientific">Paenibacillus stellifer</name>
    <dbReference type="NCBI Taxonomy" id="169760"/>
    <lineage>
        <taxon>Bacteria</taxon>
        <taxon>Bacillati</taxon>
        <taxon>Bacillota</taxon>
        <taxon>Bacilli</taxon>
        <taxon>Bacillales</taxon>
        <taxon>Paenibacillaceae</taxon>
        <taxon>Paenibacillus</taxon>
    </lineage>
</organism>
<dbReference type="HOGENOM" id="CLU_166657_0_0_9"/>
<proteinExistence type="predicted"/>
<gene>
    <name evidence="2" type="ORF">PSTEL_20565</name>
</gene>
<keyword evidence="1" id="KW-0472">Membrane</keyword>
<sequence length="81" mass="9186">MKRKNAGILVLYIILGWLAGAWVAKLLEPVKSLSFLTKSTLIKWSPQADLDILMYDVTIQLKLCILSLAGIIVAVWLYRRK</sequence>
<evidence type="ECO:0000256" key="1">
    <source>
        <dbReference type="SAM" id="Phobius"/>
    </source>
</evidence>
<reference evidence="2 3" key="1">
    <citation type="submission" date="2014-08" db="EMBL/GenBank/DDBJ databases">
        <title>Comparative genomics of the Paenibacillus odorifer group.</title>
        <authorList>
            <person name="den Bakker H.C."/>
            <person name="Tsai Y.-C."/>
            <person name="Martin N."/>
            <person name="Korlach J."/>
            <person name="Wiedmann M."/>
        </authorList>
    </citation>
    <scope>NUCLEOTIDE SEQUENCE [LARGE SCALE GENOMIC DNA]</scope>
    <source>
        <strain evidence="2 3">DSM 14472</strain>
    </source>
</reference>
<name>A0A089LW60_9BACL</name>
<dbReference type="Pfam" id="PF14209">
    <property type="entry name" value="DUF4321"/>
    <property type="match status" value="1"/>
</dbReference>
<keyword evidence="3" id="KW-1185">Reference proteome</keyword>
<dbReference type="InterPro" id="IPR025470">
    <property type="entry name" value="DUF4321"/>
</dbReference>
<keyword evidence="1" id="KW-0812">Transmembrane</keyword>